<feature type="domain" description="ABC3 transporter permease C-terminal" evidence="8">
    <location>
        <begin position="675"/>
        <end position="790"/>
    </location>
</feature>
<organism evidence="10 11">
    <name type="scientific">Candidatus Mediterraneibacter gallistercoris</name>
    <dbReference type="NCBI Taxonomy" id="2838671"/>
    <lineage>
        <taxon>Bacteria</taxon>
        <taxon>Bacillati</taxon>
        <taxon>Bacillota</taxon>
        <taxon>Clostridia</taxon>
        <taxon>Lachnospirales</taxon>
        <taxon>Lachnospiraceae</taxon>
        <taxon>Mediterraneibacter</taxon>
    </lineage>
</organism>
<reference evidence="10" key="1">
    <citation type="journal article" date="2021" name="PeerJ">
        <title>Extensive microbial diversity within the chicken gut microbiome revealed by metagenomics and culture.</title>
        <authorList>
            <person name="Gilroy R."/>
            <person name="Ravi A."/>
            <person name="Getino M."/>
            <person name="Pursley I."/>
            <person name="Horton D.L."/>
            <person name="Alikhan N.F."/>
            <person name="Baker D."/>
            <person name="Gharbi K."/>
            <person name="Hall N."/>
            <person name="Watson M."/>
            <person name="Adriaenssens E.M."/>
            <person name="Foster-Nyarko E."/>
            <person name="Jarju S."/>
            <person name="Secka A."/>
            <person name="Antonio M."/>
            <person name="Oren A."/>
            <person name="Chaudhuri R.R."/>
            <person name="La Ragione R."/>
            <person name="Hildebrand F."/>
            <person name="Pallen M.J."/>
        </authorList>
    </citation>
    <scope>NUCLEOTIDE SEQUENCE</scope>
    <source>
        <strain evidence="10">CHK165-2605</strain>
    </source>
</reference>
<evidence type="ECO:0000256" key="2">
    <source>
        <dbReference type="ARBA" id="ARBA00022475"/>
    </source>
</evidence>
<dbReference type="Pfam" id="PF02687">
    <property type="entry name" value="FtsX"/>
    <property type="match status" value="2"/>
</dbReference>
<dbReference type="Proteomes" id="UP000823895">
    <property type="component" value="Unassembled WGS sequence"/>
</dbReference>
<dbReference type="GO" id="GO:0005886">
    <property type="term" value="C:plasma membrane"/>
    <property type="evidence" value="ECO:0007669"/>
    <property type="project" value="UniProtKB-SubCell"/>
</dbReference>
<feature type="transmembrane region" description="Helical" evidence="7">
    <location>
        <begin position="409"/>
        <end position="429"/>
    </location>
</feature>
<dbReference type="PANTHER" id="PTHR30572:SF4">
    <property type="entry name" value="ABC TRANSPORTER PERMEASE YTRF"/>
    <property type="match status" value="1"/>
</dbReference>
<evidence type="ECO:0000256" key="4">
    <source>
        <dbReference type="ARBA" id="ARBA00022989"/>
    </source>
</evidence>
<gene>
    <name evidence="10" type="ORF">H9756_06220</name>
</gene>
<evidence type="ECO:0000256" key="7">
    <source>
        <dbReference type="SAM" id="Phobius"/>
    </source>
</evidence>
<feature type="transmembrane region" description="Helical" evidence="7">
    <location>
        <begin position="307"/>
        <end position="326"/>
    </location>
</feature>
<keyword evidence="2" id="KW-1003">Cell membrane</keyword>
<dbReference type="PANTHER" id="PTHR30572">
    <property type="entry name" value="MEMBRANE COMPONENT OF TRANSPORTER-RELATED"/>
    <property type="match status" value="1"/>
</dbReference>
<feature type="transmembrane region" description="Helical" evidence="7">
    <location>
        <begin position="668"/>
        <end position="697"/>
    </location>
</feature>
<evidence type="ECO:0000259" key="9">
    <source>
        <dbReference type="Pfam" id="PF12704"/>
    </source>
</evidence>
<reference evidence="10" key="2">
    <citation type="submission" date="2021-04" db="EMBL/GenBank/DDBJ databases">
        <authorList>
            <person name="Gilroy R."/>
        </authorList>
    </citation>
    <scope>NUCLEOTIDE SEQUENCE</scope>
    <source>
        <strain evidence="10">CHK165-2605</strain>
    </source>
</reference>
<feature type="transmembrane region" description="Helical" evidence="7">
    <location>
        <begin position="332"/>
        <end position="351"/>
    </location>
</feature>
<name>A0A9D2P4B8_9FIRM</name>
<evidence type="ECO:0000256" key="3">
    <source>
        <dbReference type="ARBA" id="ARBA00022692"/>
    </source>
</evidence>
<evidence type="ECO:0000256" key="5">
    <source>
        <dbReference type="ARBA" id="ARBA00023136"/>
    </source>
</evidence>
<evidence type="ECO:0000259" key="8">
    <source>
        <dbReference type="Pfam" id="PF02687"/>
    </source>
</evidence>
<feature type="domain" description="MacB-like periplasmic core" evidence="9">
    <location>
        <begin position="408"/>
        <end position="641"/>
    </location>
</feature>
<dbReference type="AlphaFoldDB" id="A0A9D2P4B8"/>
<evidence type="ECO:0000256" key="1">
    <source>
        <dbReference type="ARBA" id="ARBA00004651"/>
    </source>
</evidence>
<evidence type="ECO:0000313" key="11">
    <source>
        <dbReference type="Proteomes" id="UP000823895"/>
    </source>
</evidence>
<feature type="transmembrane region" description="Helical" evidence="7">
    <location>
        <begin position="765"/>
        <end position="788"/>
    </location>
</feature>
<accession>A0A9D2P4B8</accession>
<keyword evidence="5 7" id="KW-0472">Membrane</keyword>
<dbReference type="InterPro" id="IPR003838">
    <property type="entry name" value="ABC3_permease_C"/>
</dbReference>
<sequence length="802" mass="88307">MSGKKTAKQMISLMSKKSLRTGRMRNIFVSITIVLAAALLTAILMFVQGQRTETARQLMHAQQAGYYELTDEQVQALASDERIAYQIRVKTGVLSDMDGFSVMPYYVSELSDEIRVGELEEGAMPEKENEVAVQGAMLERMGIEPEVGSSVTFAFYDGNEETFTVSGILAGGEGAKQFSVFFSEAYAENGSQLKDMPYEVYVKIYGAASMYPDELREVIYLIGSDAGIEREYVNPSKAYLDSLSVDSQQIILCVLVGGVILLACVLVIYGVFYLSVIGRIHQFGQLRTIGMTKKQLKKFVSREGRLLFLRSVPIGIIIGGVAGYFMKPQGFSILNTLIIAAAVFVIIYVITMLSVHKPAKIAGNVSPMEALRYVPQDGMKQTSGRKQCRNLTPAGLGIMNFSRNRKKTAITMLSLGLGGVLFMTAATYMSSFSKENYARQGDFQEAEFIISYSPSAIELNENGLSGMQAETPLGDEMIGQITSIDGVEKVTERKGFGVQYDFPQHDEYGSNDIIYPLTEEEMQGIDSYVTEGTADTEALLSGEQVLVAGNDTVEEIYGWKFQTGDKVTLHYYDGSGMAEKEVEIAGMLSDAFDRDHNGIEGWFVMPEQAVLDWLSYDSINSSLLISTDSAKEASVGEQLDQIVGERPELTMETLAQRRIAYGQSADQIFGAISGFAIFIMMFSILSMMNTLITNIVTRKQELAMLESIGMSKGQIRKMLLGESLLLVGVTVGVTMTVGTLCGYILCRMLRGIGAVYMQFRFPFEFALGYAAVLILVPLLITVVSMKSFAREALVERLRGMEC</sequence>
<dbReference type="Pfam" id="PF12704">
    <property type="entry name" value="MacB_PCD"/>
    <property type="match status" value="1"/>
</dbReference>
<evidence type="ECO:0000256" key="6">
    <source>
        <dbReference type="ARBA" id="ARBA00038076"/>
    </source>
</evidence>
<feature type="transmembrane region" description="Helical" evidence="7">
    <location>
        <begin position="249"/>
        <end position="277"/>
    </location>
</feature>
<evidence type="ECO:0000313" key="10">
    <source>
        <dbReference type="EMBL" id="HJC43264.1"/>
    </source>
</evidence>
<dbReference type="GO" id="GO:0022857">
    <property type="term" value="F:transmembrane transporter activity"/>
    <property type="evidence" value="ECO:0007669"/>
    <property type="project" value="TreeGrafter"/>
</dbReference>
<comment type="subcellular location">
    <subcellularLocation>
        <location evidence="1">Cell membrane</location>
        <topology evidence="1">Multi-pass membrane protein</topology>
    </subcellularLocation>
</comment>
<dbReference type="InterPro" id="IPR050250">
    <property type="entry name" value="Macrolide_Exporter_MacB"/>
</dbReference>
<comment type="similarity">
    <text evidence="6">Belongs to the ABC-4 integral membrane protein family.</text>
</comment>
<feature type="domain" description="ABC3 transporter permease C-terminal" evidence="8">
    <location>
        <begin position="255"/>
        <end position="355"/>
    </location>
</feature>
<comment type="caution">
    <text evidence="10">The sequence shown here is derived from an EMBL/GenBank/DDBJ whole genome shotgun (WGS) entry which is preliminary data.</text>
</comment>
<keyword evidence="3 7" id="KW-0812">Transmembrane</keyword>
<keyword evidence="4 7" id="KW-1133">Transmembrane helix</keyword>
<proteinExistence type="inferred from homology"/>
<dbReference type="InterPro" id="IPR025857">
    <property type="entry name" value="MacB_PCD"/>
</dbReference>
<feature type="transmembrane region" description="Helical" evidence="7">
    <location>
        <begin position="718"/>
        <end position="745"/>
    </location>
</feature>
<dbReference type="EMBL" id="DWWI01000133">
    <property type="protein sequence ID" value="HJC43264.1"/>
    <property type="molecule type" value="Genomic_DNA"/>
</dbReference>
<protein>
    <submittedName>
        <fullName evidence="10">ABC transporter permease</fullName>
    </submittedName>
</protein>